<dbReference type="SUPFAM" id="SSF103473">
    <property type="entry name" value="MFS general substrate transporter"/>
    <property type="match status" value="1"/>
</dbReference>
<dbReference type="InterPro" id="IPR011701">
    <property type="entry name" value="MFS"/>
</dbReference>
<feature type="transmembrane region" description="Helical" evidence="4">
    <location>
        <begin position="185"/>
        <end position="205"/>
    </location>
</feature>
<feature type="transmembrane region" description="Helical" evidence="4">
    <location>
        <begin position="239"/>
        <end position="259"/>
    </location>
</feature>
<feature type="domain" description="Major facilitator superfamily (MFS) profile" evidence="5">
    <location>
        <begin position="29"/>
        <end position="411"/>
    </location>
</feature>
<dbReference type="RefSeq" id="WP_014900064.1">
    <property type="nucleotide sequence ID" value="NC_018514.1"/>
</dbReference>
<protein>
    <submittedName>
        <fullName evidence="6">Major facilitator transporter</fullName>
    </submittedName>
</protein>
<dbReference type="PANTHER" id="PTHR42910:SF1">
    <property type="entry name" value="MAJOR FACILITATOR SUPERFAMILY (MFS) PROFILE DOMAIN-CONTAINING PROTEIN"/>
    <property type="match status" value="1"/>
</dbReference>
<gene>
    <name evidence="6" type="ORF">GEM_4919</name>
</gene>
<evidence type="ECO:0000313" key="7">
    <source>
        <dbReference type="Proteomes" id="UP000032866"/>
    </source>
</evidence>
<proteinExistence type="predicted"/>
<keyword evidence="1 4" id="KW-0812">Transmembrane</keyword>
<dbReference type="Proteomes" id="UP000032866">
    <property type="component" value="Chromosome 2"/>
</dbReference>
<evidence type="ECO:0000256" key="4">
    <source>
        <dbReference type="SAM" id="Phobius"/>
    </source>
</evidence>
<feature type="transmembrane region" description="Helical" evidence="4">
    <location>
        <begin position="60"/>
        <end position="85"/>
    </location>
</feature>
<evidence type="ECO:0000256" key="1">
    <source>
        <dbReference type="ARBA" id="ARBA00022692"/>
    </source>
</evidence>
<keyword evidence="3 4" id="KW-0472">Membrane</keyword>
<feature type="transmembrane region" description="Helical" evidence="4">
    <location>
        <begin position="383"/>
        <end position="405"/>
    </location>
</feature>
<reference evidence="6 7" key="1">
    <citation type="journal article" date="2012" name="J. Bacteriol.">
        <title>Complete Genome Sequence of Burkholderia sp. Strain GG4, a Betaproteobacterium That Reduces 3-Oxo-N-Acylhomoserine Lactones and Produces Different N-Acylhomoserine Lactones.</title>
        <authorList>
            <person name="Hong K.W."/>
            <person name="Koh C.L."/>
            <person name="Sam C.K."/>
            <person name="Yin W.F."/>
            <person name="Chan K.G."/>
        </authorList>
    </citation>
    <scope>NUCLEOTIDE SEQUENCE [LARGE SCALE GENOMIC DNA]</scope>
    <source>
        <strain evidence="6 7">GG4</strain>
    </source>
</reference>
<feature type="transmembrane region" description="Helical" evidence="4">
    <location>
        <begin position="27"/>
        <end position="48"/>
    </location>
</feature>
<evidence type="ECO:0000313" key="6">
    <source>
        <dbReference type="EMBL" id="AFQ51306.1"/>
    </source>
</evidence>
<dbReference type="InterPro" id="IPR020846">
    <property type="entry name" value="MFS_dom"/>
</dbReference>
<evidence type="ECO:0000256" key="2">
    <source>
        <dbReference type="ARBA" id="ARBA00022989"/>
    </source>
</evidence>
<dbReference type="AlphaFoldDB" id="A0A9W3PC64"/>
<dbReference type="KEGG" id="bct:GEM_4919"/>
<dbReference type="CDD" id="cd17324">
    <property type="entry name" value="MFS_NepI_like"/>
    <property type="match status" value="1"/>
</dbReference>
<dbReference type="Pfam" id="PF07690">
    <property type="entry name" value="MFS_1"/>
    <property type="match status" value="1"/>
</dbReference>
<dbReference type="Gene3D" id="1.20.1250.20">
    <property type="entry name" value="MFS general substrate transporter like domains"/>
    <property type="match status" value="1"/>
</dbReference>
<feature type="transmembrane region" description="Helical" evidence="4">
    <location>
        <begin position="97"/>
        <end position="115"/>
    </location>
</feature>
<dbReference type="PROSITE" id="PS50850">
    <property type="entry name" value="MFS"/>
    <property type="match status" value="1"/>
</dbReference>
<keyword evidence="2 4" id="KW-1133">Transmembrane helix</keyword>
<feature type="transmembrane region" description="Helical" evidence="4">
    <location>
        <begin position="121"/>
        <end position="148"/>
    </location>
</feature>
<feature type="transmembrane region" description="Helical" evidence="4">
    <location>
        <begin position="155"/>
        <end position="173"/>
    </location>
</feature>
<feature type="transmembrane region" description="Helical" evidence="4">
    <location>
        <begin position="321"/>
        <end position="342"/>
    </location>
</feature>
<feature type="transmembrane region" description="Helical" evidence="4">
    <location>
        <begin position="354"/>
        <end position="377"/>
    </location>
</feature>
<dbReference type="PANTHER" id="PTHR42910">
    <property type="entry name" value="TRANSPORTER SCO4007-RELATED"/>
    <property type="match status" value="1"/>
</dbReference>
<dbReference type="EMBL" id="CP003775">
    <property type="protein sequence ID" value="AFQ51306.1"/>
    <property type="molecule type" value="Genomic_DNA"/>
</dbReference>
<sequence>MESSCRSGTVASNATSRAARPADGARVSTALVALLAVCCAASVANVYYAQPLLDSIARDFGVSQAAVGGVITATQLGCALALLFVVPLGDLLNRKRLITVQLLLLTAACIGVAAASTRIALLAGMVAVGLLGTAMTQGLIACSAALAGAGERGRVVGAAQGGVVIGLLAARSLAGVVTDVAGWRAVYLVSGALALAMLVALSRLLPAADAPRERIGYAALLGSMVTLLRNERVLRVRGAIALLMFAAFSIFWSALVLPLSAPPHAMSHTQIGAFGLVGALGAAAAARAGRLADRGLGEATTGAALALLAFSWLPLAFGGSSIALLVVGIVLLDVGGQAVHVVNQSMILGARPDAHARLVGCYMLFYSVGSGLGAIASTMMYAHAGWIGVCGLGAAVSAAAFAAWIGTLGRA</sequence>
<name>A0A9W3PC64_BURCE</name>
<evidence type="ECO:0000259" key="5">
    <source>
        <dbReference type="PROSITE" id="PS50850"/>
    </source>
</evidence>
<dbReference type="InterPro" id="IPR036259">
    <property type="entry name" value="MFS_trans_sf"/>
</dbReference>
<evidence type="ECO:0000256" key="3">
    <source>
        <dbReference type="ARBA" id="ARBA00023136"/>
    </source>
</evidence>
<dbReference type="GO" id="GO:0022857">
    <property type="term" value="F:transmembrane transporter activity"/>
    <property type="evidence" value="ECO:0007669"/>
    <property type="project" value="InterPro"/>
</dbReference>
<accession>A0A9W3PC64</accession>
<feature type="transmembrane region" description="Helical" evidence="4">
    <location>
        <begin position="271"/>
        <end position="289"/>
    </location>
</feature>
<organism evidence="6 7">
    <name type="scientific">Burkholderia cepacia GG4</name>
    <dbReference type="NCBI Taxonomy" id="1009846"/>
    <lineage>
        <taxon>Bacteria</taxon>
        <taxon>Pseudomonadati</taxon>
        <taxon>Pseudomonadota</taxon>
        <taxon>Betaproteobacteria</taxon>
        <taxon>Burkholderiales</taxon>
        <taxon>Burkholderiaceae</taxon>
        <taxon>Burkholderia</taxon>
        <taxon>Burkholderia cepacia complex</taxon>
    </lineage>
</organism>